<evidence type="ECO:0000256" key="1">
    <source>
        <dbReference type="ARBA" id="ARBA00022617"/>
    </source>
</evidence>
<reference evidence="6 7" key="1">
    <citation type="submission" date="2021-05" db="EMBL/GenBank/DDBJ databases">
        <title>A Polyphasic approach of four new species of the genus Ohtaekwangia: Ohtaekwangia histidinii sp. nov., Ohtaekwangia cretensis sp. nov., Ohtaekwangia indiensis sp. nov., Ohtaekwangia reichenbachii sp. nov. from diverse environment.</title>
        <authorList>
            <person name="Octaviana S."/>
        </authorList>
    </citation>
    <scope>NUCLEOTIDE SEQUENCE [LARGE SCALE GENOMIC DNA]</scope>
    <source>
        <strain evidence="6 7">PWU5</strain>
    </source>
</reference>
<dbReference type="Gene3D" id="1.10.760.10">
    <property type="entry name" value="Cytochrome c-like domain"/>
    <property type="match status" value="1"/>
</dbReference>
<dbReference type="InterPro" id="IPR036909">
    <property type="entry name" value="Cyt_c-like_dom_sf"/>
</dbReference>
<dbReference type="Pfam" id="PF13442">
    <property type="entry name" value="Cytochrome_CBB3"/>
    <property type="match status" value="1"/>
</dbReference>
<keyword evidence="3 4" id="KW-0408">Iron</keyword>
<accession>A0AAP2DV29</accession>
<sequence>MRSLFGLGTVPASLIAGRDKPTVFQAGGRRALYVVVLAFALTSCFFRNNEITTGEGAWPATSGLGRVATAAEIATLDIDVRPDGQGLPPGSGTVRKGQRLYRQKCARCHGCTGVEGPYNVLVSIQGDTTRKGKQEKTVGNYWPYASTLYDYIHRAMPYDSSGSLTPEQVYSLTAFLLHANNIIDSTTVLTNQNLPQVVMPAREMFVTDDRKGGPEVR</sequence>
<keyword evidence="2 4" id="KW-0479">Metal-binding</keyword>
<comment type="caution">
    <text evidence="6">The sequence shown here is derived from an EMBL/GenBank/DDBJ whole genome shotgun (WGS) entry which is preliminary data.</text>
</comment>
<evidence type="ECO:0000256" key="4">
    <source>
        <dbReference type="PROSITE-ProRule" id="PRU00433"/>
    </source>
</evidence>
<dbReference type="GO" id="GO:0009055">
    <property type="term" value="F:electron transfer activity"/>
    <property type="evidence" value="ECO:0007669"/>
    <property type="project" value="InterPro"/>
</dbReference>
<dbReference type="Proteomes" id="UP001319080">
    <property type="component" value="Unassembled WGS sequence"/>
</dbReference>
<dbReference type="PROSITE" id="PS51007">
    <property type="entry name" value="CYTC"/>
    <property type="match status" value="1"/>
</dbReference>
<proteinExistence type="predicted"/>
<dbReference type="InterPro" id="IPR009056">
    <property type="entry name" value="Cyt_c-like_dom"/>
</dbReference>
<feature type="domain" description="Cytochrome c" evidence="5">
    <location>
        <begin position="92"/>
        <end position="180"/>
    </location>
</feature>
<name>A0AAP2DV29_9BACT</name>
<evidence type="ECO:0000256" key="2">
    <source>
        <dbReference type="ARBA" id="ARBA00022723"/>
    </source>
</evidence>
<dbReference type="AlphaFoldDB" id="A0AAP2DV29"/>
<protein>
    <submittedName>
        <fullName evidence="6">C-type cytochrome</fullName>
    </submittedName>
</protein>
<dbReference type="PANTHER" id="PTHR35008">
    <property type="entry name" value="BLL4482 PROTEIN-RELATED"/>
    <property type="match status" value="1"/>
</dbReference>
<gene>
    <name evidence="6" type="ORF">KK062_07085</name>
</gene>
<evidence type="ECO:0000313" key="6">
    <source>
        <dbReference type="EMBL" id="MBT1707978.1"/>
    </source>
</evidence>
<keyword evidence="1 4" id="KW-0349">Heme</keyword>
<dbReference type="GO" id="GO:0046872">
    <property type="term" value="F:metal ion binding"/>
    <property type="evidence" value="ECO:0007669"/>
    <property type="project" value="UniProtKB-KW"/>
</dbReference>
<dbReference type="GO" id="GO:0020037">
    <property type="term" value="F:heme binding"/>
    <property type="evidence" value="ECO:0007669"/>
    <property type="project" value="InterPro"/>
</dbReference>
<evidence type="ECO:0000259" key="5">
    <source>
        <dbReference type="PROSITE" id="PS51007"/>
    </source>
</evidence>
<dbReference type="InterPro" id="IPR051459">
    <property type="entry name" value="Cytochrome_c-type_DH"/>
</dbReference>
<organism evidence="6 7">
    <name type="scientific">Dawidia cretensis</name>
    <dbReference type="NCBI Taxonomy" id="2782350"/>
    <lineage>
        <taxon>Bacteria</taxon>
        <taxon>Pseudomonadati</taxon>
        <taxon>Bacteroidota</taxon>
        <taxon>Cytophagia</taxon>
        <taxon>Cytophagales</taxon>
        <taxon>Chryseotaleaceae</taxon>
        <taxon>Dawidia</taxon>
    </lineage>
</organism>
<dbReference type="PANTHER" id="PTHR35008:SF8">
    <property type="entry name" value="ALCOHOL DEHYDROGENASE CYTOCHROME C SUBUNIT"/>
    <property type="match status" value="1"/>
</dbReference>
<dbReference type="RefSeq" id="WP_254083569.1">
    <property type="nucleotide sequence ID" value="NZ_JAHESE010000004.1"/>
</dbReference>
<evidence type="ECO:0000313" key="7">
    <source>
        <dbReference type="Proteomes" id="UP001319080"/>
    </source>
</evidence>
<keyword evidence="7" id="KW-1185">Reference proteome</keyword>
<dbReference type="EMBL" id="JAHESE010000004">
    <property type="protein sequence ID" value="MBT1707978.1"/>
    <property type="molecule type" value="Genomic_DNA"/>
</dbReference>
<evidence type="ECO:0000256" key="3">
    <source>
        <dbReference type="ARBA" id="ARBA00023004"/>
    </source>
</evidence>
<dbReference type="SUPFAM" id="SSF46626">
    <property type="entry name" value="Cytochrome c"/>
    <property type="match status" value="1"/>
</dbReference>